<protein>
    <recommendedName>
        <fullName evidence="10">3-ketoacyl-CoA synthase</fullName>
        <ecNumber evidence="10">2.3.1.-</ecNumber>
    </recommendedName>
</protein>
<keyword evidence="16" id="KW-1185">Reference proteome</keyword>
<comment type="pathway">
    <text evidence="2 10">Lipid metabolism; fatty acid biosynthesis.</text>
</comment>
<feature type="active site" evidence="11">
    <location>
        <position position="312"/>
    </location>
</feature>
<evidence type="ECO:0000256" key="2">
    <source>
        <dbReference type="ARBA" id="ARBA00005194"/>
    </source>
</evidence>
<dbReference type="PIRSF" id="PIRSF036417">
    <property type="entry name" value="3-ktacl-CoA_syn"/>
    <property type="match status" value="1"/>
</dbReference>
<evidence type="ECO:0000256" key="4">
    <source>
        <dbReference type="ARBA" id="ARBA00022679"/>
    </source>
</evidence>
<evidence type="ECO:0000256" key="10">
    <source>
        <dbReference type="PIRNR" id="PIRNR036417"/>
    </source>
</evidence>
<keyword evidence="8 10" id="KW-0012">Acyltransferase</keyword>
<evidence type="ECO:0000256" key="6">
    <source>
        <dbReference type="ARBA" id="ARBA00022989"/>
    </source>
</evidence>
<feature type="active site" evidence="11">
    <location>
        <position position="400"/>
    </location>
</feature>
<keyword evidence="6 12" id="KW-1133">Transmembrane helix</keyword>
<comment type="similarity">
    <text evidence="3 10">Belongs to the thiolase-like superfamily. Chalcone/stilbene synthases family.</text>
</comment>
<feature type="active site" evidence="11">
    <location>
        <position position="396"/>
    </location>
</feature>
<feature type="transmembrane region" description="Helical" evidence="12">
    <location>
        <begin position="30"/>
        <end position="51"/>
    </location>
</feature>
<dbReference type="GO" id="GO:0016020">
    <property type="term" value="C:membrane"/>
    <property type="evidence" value="ECO:0007669"/>
    <property type="project" value="UniProtKB-SubCell"/>
</dbReference>
<evidence type="ECO:0000256" key="8">
    <source>
        <dbReference type="ARBA" id="ARBA00023315"/>
    </source>
</evidence>
<dbReference type="Gene3D" id="3.40.47.10">
    <property type="match status" value="1"/>
</dbReference>
<evidence type="ECO:0000256" key="1">
    <source>
        <dbReference type="ARBA" id="ARBA00004370"/>
    </source>
</evidence>
<keyword evidence="7 12" id="KW-0472">Membrane</keyword>
<dbReference type="EC" id="2.3.1.-" evidence="10"/>
<dbReference type="CDD" id="cd00831">
    <property type="entry name" value="CHS_like"/>
    <property type="match status" value="1"/>
</dbReference>
<evidence type="ECO:0000256" key="11">
    <source>
        <dbReference type="PIRSR" id="PIRSR036417-1"/>
    </source>
</evidence>
<dbReference type="InterPro" id="IPR016039">
    <property type="entry name" value="Thiolase-like"/>
</dbReference>
<keyword evidence="4 10" id="KW-0808">Transferase</keyword>
<evidence type="ECO:0000256" key="7">
    <source>
        <dbReference type="ARBA" id="ARBA00023136"/>
    </source>
</evidence>
<dbReference type="EnsemblPlants" id="Kaladp0095s0712.1.v1.1">
    <property type="protein sequence ID" value="Kaladp0095s0712.1.v1.1.CDS.1"/>
    <property type="gene ID" value="Kaladp0095s0712.v1.1"/>
</dbReference>
<dbReference type="AlphaFoldDB" id="A0A7N0V2Z8"/>
<dbReference type="SUPFAM" id="SSF53901">
    <property type="entry name" value="Thiolase-like"/>
    <property type="match status" value="2"/>
</dbReference>
<dbReference type="GO" id="GO:0006633">
    <property type="term" value="P:fatty acid biosynthetic process"/>
    <property type="evidence" value="ECO:0007669"/>
    <property type="project" value="UniProtKB-UniPathway"/>
</dbReference>
<evidence type="ECO:0000256" key="12">
    <source>
        <dbReference type="SAM" id="Phobius"/>
    </source>
</evidence>
<dbReference type="Pfam" id="PF08541">
    <property type="entry name" value="ACP_syn_III_C"/>
    <property type="match status" value="1"/>
</dbReference>
<proteinExistence type="inferred from homology"/>
<dbReference type="Pfam" id="PF08392">
    <property type="entry name" value="FAE1_CUT1_RppA"/>
    <property type="match status" value="1"/>
</dbReference>
<comment type="subcellular location">
    <subcellularLocation>
        <location evidence="1">Membrane</location>
    </subcellularLocation>
</comment>
<feature type="domain" description="Beta-ketoacyl-[acyl-carrier-protein] synthase III C-terminal" evidence="14">
    <location>
        <begin position="395"/>
        <end position="474"/>
    </location>
</feature>
<dbReference type="Gramene" id="Kaladp0095s0712.1.v1.1">
    <property type="protein sequence ID" value="Kaladp0095s0712.1.v1.1.CDS.1"/>
    <property type="gene ID" value="Kaladp0095s0712.v1.1"/>
</dbReference>
<evidence type="ECO:0000256" key="5">
    <source>
        <dbReference type="ARBA" id="ARBA00022692"/>
    </source>
</evidence>
<feature type="active site" evidence="11">
    <location>
        <position position="233"/>
    </location>
</feature>
<dbReference type="UniPathway" id="UPA00094"/>
<comment type="catalytic activity">
    <reaction evidence="9">
        <text>a very-long-chain acyl-CoA + malonyl-CoA + H(+) = a very-long-chain 3-oxoacyl-CoA + CO2 + CoA</text>
        <dbReference type="Rhea" id="RHEA:32727"/>
        <dbReference type="ChEBI" id="CHEBI:15378"/>
        <dbReference type="ChEBI" id="CHEBI:16526"/>
        <dbReference type="ChEBI" id="CHEBI:57287"/>
        <dbReference type="ChEBI" id="CHEBI:57384"/>
        <dbReference type="ChEBI" id="CHEBI:90725"/>
        <dbReference type="ChEBI" id="CHEBI:90736"/>
        <dbReference type="EC" id="2.3.1.199"/>
    </reaction>
</comment>
<feature type="active site" evidence="11">
    <location>
        <position position="433"/>
    </location>
</feature>
<organism evidence="15 16">
    <name type="scientific">Kalanchoe fedtschenkoi</name>
    <name type="common">Lavender scallops</name>
    <name type="synonym">South American air plant</name>
    <dbReference type="NCBI Taxonomy" id="63787"/>
    <lineage>
        <taxon>Eukaryota</taxon>
        <taxon>Viridiplantae</taxon>
        <taxon>Streptophyta</taxon>
        <taxon>Embryophyta</taxon>
        <taxon>Tracheophyta</taxon>
        <taxon>Spermatophyta</taxon>
        <taxon>Magnoliopsida</taxon>
        <taxon>eudicotyledons</taxon>
        <taxon>Gunneridae</taxon>
        <taxon>Pentapetalae</taxon>
        <taxon>Saxifragales</taxon>
        <taxon>Crassulaceae</taxon>
        <taxon>Kalanchoe</taxon>
    </lineage>
</organism>
<name>A0A7N0V2Z8_KALFE</name>
<dbReference type="GO" id="GO:0009922">
    <property type="term" value="F:fatty acid elongase activity"/>
    <property type="evidence" value="ECO:0007669"/>
    <property type="project" value="UniProtKB-EC"/>
</dbReference>
<dbReference type="Proteomes" id="UP000594263">
    <property type="component" value="Unplaced"/>
</dbReference>
<dbReference type="InterPro" id="IPR013747">
    <property type="entry name" value="ACP_syn_III_C"/>
</dbReference>
<evidence type="ECO:0000256" key="3">
    <source>
        <dbReference type="ARBA" id="ARBA00005531"/>
    </source>
</evidence>
<feature type="domain" description="FAE" evidence="13">
    <location>
        <begin position="89"/>
        <end position="378"/>
    </location>
</feature>
<evidence type="ECO:0000259" key="13">
    <source>
        <dbReference type="Pfam" id="PF08392"/>
    </source>
</evidence>
<evidence type="ECO:0000259" key="14">
    <source>
        <dbReference type="Pfam" id="PF08541"/>
    </source>
</evidence>
<accession>A0A7N0V2Z8</accession>
<dbReference type="InterPro" id="IPR012392">
    <property type="entry name" value="3-ktacl-CoA_syn"/>
</dbReference>
<dbReference type="PANTHER" id="PTHR31561">
    <property type="entry name" value="3-KETOACYL-COA SYNTHASE"/>
    <property type="match status" value="1"/>
</dbReference>
<feature type="transmembrane region" description="Helical" evidence="12">
    <location>
        <begin position="72"/>
        <end position="91"/>
    </location>
</feature>
<feature type="active site" evidence="11">
    <location>
        <position position="429"/>
    </location>
</feature>
<reference evidence="15" key="1">
    <citation type="submission" date="2021-01" db="UniProtKB">
        <authorList>
            <consortium name="EnsemblPlants"/>
        </authorList>
    </citation>
    <scope>IDENTIFICATION</scope>
</reference>
<evidence type="ECO:0000313" key="16">
    <source>
        <dbReference type="Proteomes" id="UP000594263"/>
    </source>
</evidence>
<feature type="transmembrane region" description="Helical" evidence="12">
    <location>
        <begin position="193"/>
        <end position="214"/>
    </location>
</feature>
<keyword evidence="5 12" id="KW-0812">Transmembrane</keyword>
<dbReference type="FunFam" id="3.40.47.10:FF:000028">
    <property type="entry name" value="3-ketoacyl-CoA synthase"/>
    <property type="match status" value="1"/>
</dbReference>
<sequence>MLGGGIRVEGQNKLPDFKQSVKLKHVKLGYHYLITHLLTLCTVPLMVAAAVELSKLDMDDMTQLWLHLKYNLVSLVSCSILVAFGSTFYLLTRPKPVYLIDFACFKGRDDQKISLAKGEATTRASGYFDESSLDFMKKITERSGLGDETYFPESMRHLPPRLNLEGAREEAEMVMFNCMDKLFEQTGVKPKDIGILVVNCSLFTPVPSLSAMVINRYKLRGNIRSFNLAGMGCSAGVISIDLAKDLLQVHRESYAVVLSTEIITLNSYTGNNKSMLIPNCLFRCGGAAILLSNKRGDKRRAKYKLAHVVRTHKGADEEAFHCVKQEIDEAGITGVALSKDLMRVAPRALKTNITTLGPLVLPISEQILFLSTLIMKKLFKKKVKPHIPDFKLAFDHFCIHAGGRGVIDELEKNLELSPELVEASRMTLHRFGNTSSSSIWYELGYSEAKGRVKKGHRVWQIAFGSGFKCNSAVWVAMRNVKATEMNVWHECMDRYPVQIN</sequence>
<evidence type="ECO:0000313" key="15">
    <source>
        <dbReference type="EnsemblPlants" id="Kaladp0095s0712.1.v1.1.CDS.1"/>
    </source>
</evidence>
<evidence type="ECO:0000256" key="9">
    <source>
        <dbReference type="ARBA" id="ARBA00047375"/>
    </source>
</evidence>
<dbReference type="InterPro" id="IPR013601">
    <property type="entry name" value="FAE1_typ3_polyketide_synth"/>
</dbReference>